<sequence>MAKELKATEEQIRYAKILDLGMKVGLFVLIVTFIIYLTGIAAPYIPVNDLPKYWGMSVHKYLEAAHIPYGWGWLGMIGKGDFLNFIGIAFLAGVTIFCYLAVIPIFFRKKDTVYGIIAIIEVLVLVLAASGILKSGGH</sequence>
<protein>
    <recommendedName>
        <fullName evidence="3">DUF1634 domain-containing protein</fullName>
    </recommendedName>
</protein>
<dbReference type="EMBL" id="BLAB01000001">
    <property type="protein sequence ID" value="GER94013.1"/>
    <property type="molecule type" value="Genomic_DNA"/>
</dbReference>
<evidence type="ECO:0000313" key="2">
    <source>
        <dbReference type="EMBL" id="GER94013.1"/>
    </source>
</evidence>
<gene>
    <name evidence="2" type="ORF">A45J_1771</name>
</gene>
<keyword evidence="1" id="KW-1133">Transmembrane helix</keyword>
<keyword evidence="1" id="KW-0472">Membrane</keyword>
<feature type="transmembrane region" description="Helical" evidence="1">
    <location>
        <begin position="82"/>
        <end position="106"/>
    </location>
</feature>
<feature type="transmembrane region" description="Helical" evidence="1">
    <location>
        <begin position="113"/>
        <end position="133"/>
    </location>
</feature>
<evidence type="ECO:0008006" key="3">
    <source>
        <dbReference type="Google" id="ProtNLM"/>
    </source>
</evidence>
<evidence type="ECO:0000256" key="1">
    <source>
        <dbReference type="SAM" id="Phobius"/>
    </source>
</evidence>
<accession>A0A5J4L2V6</accession>
<feature type="transmembrane region" description="Helical" evidence="1">
    <location>
        <begin position="20"/>
        <end position="45"/>
    </location>
</feature>
<dbReference type="AlphaFoldDB" id="A0A5J4L2V6"/>
<organism evidence="2">
    <name type="scientific">hot springs metagenome</name>
    <dbReference type="NCBI Taxonomy" id="433727"/>
    <lineage>
        <taxon>unclassified sequences</taxon>
        <taxon>metagenomes</taxon>
        <taxon>ecological metagenomes</taxon>
    </lineage>
</organism>
<comment type="caution">
    <text evidence="2">The sequence shown here is derived from an EMBL/GenBank/DDBJ whole genome shotgun (WGS) entry which is preliminary data.</text>
</comment>
<keyword evidence="1" id="KW-0812">Transmembrane</keyword>
<name>A0A5J4L2V6_9ZZZZ</name>
<reference evidence="2" key="1">
    <citation type="submission" date="2019-10" db="EMBL/GenBank/DDBJ databases">
        <title>Metagenomic sequencing of thiosulfate-disproportionating enrichment culture.</title>
        <authorList>
            <person name="Umezawa K."/>
            <person name="Kojima H."/>
            <person name="Fukui M."/>
        </authorList>
    </citation>
    <scope>NUCLEOTIDE SEQUENCE</scope>
    <source>
        <strain evidence="2">45J</strain>
    </source>
</reference>
<proteinExistence type="predicted"/>